<dbReference type="InterPro" id="IPR037682">
    <property type="entry name" value="TonB_C"/>
</dbReference>
<dbReference type="Pfam" id="PF03544">
    <property type="entry name" value="TonB_C"/>
    <property type="match status" value="1"/>
</dbReference>
<proteinExistence type="inferred from homology"/>
<comment type="similarity">
    <text evidence="2 10">Belongs to the TonB family.</text>
</comment>
<sequence length="235" mass="25045">MPRMPRVSRHAAIGTTVVLLHVAAIWGLNSGLLRRAAEVVVPVELLSEFITLPQPQVAPQPPAPAPAPVPAPKPVVQPKPRTPPPAPRPVAAPSPAPSPQPPIAVAEPQPAPPPITAPVAAAPAPAPAPLAPPAPPAPPRIELPSTSADYLQNPQPPYPPMSRRLGEEGQVMLRVLISAEGRALQAEIRRSSGYERLDSVALETVRTWRFVSGKRNGVPEDMWFNVPITFELRKQ</sequence>
<name>A0ABR9S6I1_9BURK</name>
<keyword evidence="7 10" id="KW-0653">Protein transport</keyword>
<comment type="subcellular location">
    <subcellularLocation>
        <location evidence="1 10">Cell inner membrane</location>
        <topology evidence="1 10">Single-pass membrane protein</topology>
        <orientation evidence="1 10">Periplasmic side</orientation>
    </subcellularLocation>
</comment>
<reference evidence="13 14" key="1">
    <citation type="submission" date="2020-10" db="EMBL/GenBank/DDBJ databases">
        <title>Ramlibacter sp. HM2 16S ribosomal RNA gene Genome sequencing and assembly.</title>
        <authorList>
            <person name="Kang M."/>
        </authorList>
    </citation>
    <scope>NUCLEOTIDE SEQUENCE [LARGE SCALE GENOMIC DNA]</scope>
    <source>
        <strain evidence="13 14">HM2</strain>
    </source>
</reference>
<dbReference type="PANTHER" id="PTHR33446">
    <property type="entry name" value="PROTEIN TONB-RELATED"/>
    <property type="match status" value="1"/>
</dbReference>
<dbReference type="PANTHER" id="PTHR33446:SF2">
    <property type="entry name" value="PROTEIN TONB"/>
    <property type="match status" value="1"/>
</dbReference>
<evidence type="ECO:0000256" key="11">
    <source>
        <dbReference type="SAM" id="MobiDB-lite"/>
    </source>
</evidence>
<keyword evidence="5 10" id="KW-0997">Cell inner membrane</keyword>
<evidence type="ECO:0000256" key="8">
    <source>
        <dbReference type="ARBA" id="ARBA00022989"/>
    </source>
</evidence>
<evidence type="ECO:0000256" key="2">
    <source>
        <dbReference type="ARBA" id="ARBA00006555"/>
    </source>
</evidence>
<protein>
    <recommendedName>
        <fullName evidence="10">Protein TonB</fullName>
    </recommendedName>
</protein>
<evidence type="ECO:0000313" key="14">
    <source>
        <dbReference type="Proteomes" id="UP000806285"/>
    </source>
</evidence>
<keyword evidence="14" id="KW-1185">Reference proteome</keyword>
<evidence type="ECO:0000256" key="5">
    <source>
        <dbReference type="ARBA" id="ARBA00022519"/>
    </source>
</evidence>
<dbReference type="NCBIfam" id="TIGR01352">
    <property type="entry name" value="tonB_Cterm"/>
    <property type="match status" value="1"/>
</dbReference>
<dbReference type="InterPro" id="IPR003538">
    <property type="entry name" value="TonB"/>
</dbReference>
<feature type="region of interest" description="Disordered" evidence="11">
    <location>
        <begin position="57"/>
        <end position="164"/>
    </location>
</feature>
<evidence type="ECO:0000256" key="3">
    <source>
        <dbReference type="ARBA" id="ARBA00022448"/>
    </source>
</evidence>
<dbReference type="PROSITE" id="PS52015">
    <property type="entry name" value="TONB_CTD"/>
    <property type="match status" value="1"/>
</dbReference>
<dbReference type="Gene3D" id="3.30.1150.10">
    <property type="match status" value="1"/>
</dbReference>
<comment type="function">
    <text evidence="10">Interacts with outer membrane receptor proteins that carry out high-affinity binding and energy dependent uptake into the periplasmic space of specific substrates. It could act to transduce energy from the cytoplasmic membrane to specific energy-requiring processes in the outer membrane, resulting in the release into the periplasm of ligands bound by these outer membrane proteins.</text>
</comment>
<comment type="caution">
    <text evidence="13">The sequence shown here is derived from an EMBL/GenBank/DDBJ whole genome shotgun (WGS) entry which is preliminary data.</text>
</comment>
<feature type="compositionally biased region" description="Pro residues" evidence="11">
    <location>
        <begin position="57"/>
        <end position="102"/>
    </location>
</feature>
<keyword evidence="9" id="KW-0472">Membrane</keyword>
<feature type="compositionally biased region" description="Pro residues" evidence="11">
    <location>
        <begin position="124"/>
        <end position="141"/>
    </location>
</feature>
<dbReference type="Proteomes" id="UP000806285">
    <property type="component" value="Unassembled WGS sequence"/>
</dbReference>
<keyword evidence="6" id="KW-0812">Transmembrane</keyword>
<keyword evidence="3 10" id="KW-0813">Transport</keyword>
<dbReference type="EMBL" id="JADDIV010000004">
    <property type="protein sequence ID" value="MBE7369118.1"/>
    <property type="molecule type" value="Genomic_DNA"/>
</dbReference>
<evidence type="ECO:0000256" key="10">
    <source>
        <dbReference type="RuleBase" id="RU362123"/>
    </source>
</evidence>
<organism evidence="13 14">
    <name type="scientific">Ramlibacter pallidus</name>
    <dbReference type="NCBI Taxonomy" id="2780087"/>
    <lineage>
        <taxon>Bacteria</taxon>
        <taxon>Pseudomonadati</taxon>
        <taxon>Pseudomonadota</taxon>
        <taxon>Betaproteobacteria</taxon>
        <taxon>Burkholderiales</taxon>
        <taxon>Comamonadaceae</taxon>
        <taxon>Ramlibacter</taxon>
    </lineage>
</organism>
<keyword evidence="4 10" id="KW-1003">Cell membrane</keyword>
<evidence type="ECO:0000313" key="13">
    <source>
        <dbReference type="EMBL" id="MBE7369118.1"/>
    </source>
</evidence>
<dbReference type="SUPFAM" id="SSF74653">
    <property type="entry name" value="TolA/TonB C-terminal domain"/>
    <property type="match status" value="1"/>
</dbReference>
<gene>
    <name evidence="13" type="ORF">IM787_16265</name>
</gene>
<accession>A0ABR9S6I1</accession>
<evidence type="ECO:0000256" key="1">
    <source>
        <dbReference type="ARBA" id="ARBA00004383"/>
    </source>
</evidence>
<dbReference type="InterPro" id="IPR051045">
    <property type="entry name" value="TonB-dependent_transducer"/>
</dbReference>
<evidence type="ECO:0000259" key="12">
    <source>
        <dbReference type="PROSITE" id="PS52015"/>
    </source>
</evidence>
<feature type="compositionally biased region" description="Polar residues" evidence="11">
    <location>
        <begin position="144"/>
        <end position="153"/>
    </location>
</feature>
<keyword evidence="10" id="KW-0735">Signal-anchor</keyword>
<dbReference type="InterPro" id="IPR006260">
    <property type="entry name" value="TonB/TolA_C"/>
</dbReference>
<evidence type="ECO:0000256" key="9">
    <source>
        <dbReference type="ARBA" id="ARBA00023136"/>
    </source>
</evidence>
<feature type="domain" description="TonB C-terminal" evidence="12">
    <location>
        <begin position="143"/>
        <end position="235"/>
    </location>
</feature>
<evidence type="ECO:0000256" key="6">
    <source>
        <dbReference type="ARBA" id="ARBA00022692"/>
    </source>
</evidence>
<evidence type="ECO:0000256" key="7">
    <source>
        <dbReference type="ARBA" id="ARBA00022927"/>
    </source>
</evidence>
<dbReference type="PRINTS" id="PR01374">
    <property type="entry name" value="TONBPROTEIN"/>
</dbReference>
<evidence type="ECO:0000256" key="4">
    <source>
        <dbReference type="ARBA" id="ARBA00022475"/>
    </source>
</evidence>
<keyword evidence="8" id="KW-1133">Transmembrane helix</keyword>